<evidence type="ECO:0000313" key="11">
    <source>
        <dbReference type="EMBL" id="CDZ95713.1"/>
    </source>
</evidence>
<dbReference type="PANTHER" id="PTHR43442">
    <property type="entry name" value="GLUCONOKINASE-RELATED"/>
    <property type="match status" value="1"/>
</dbReference>
<dbReference type="InterPro" id="IPR027417">
    <property type="entry name" value="P-loop_NTPase"/>
</dbReference>
<gene>
    <name evidence="11" type="ORF">BN1079_03057</name>
</gene>
<comment type="similarity">
    <text evidence="2 10">Belongs to the gluconokinase GntK/GntV family.</text>
</comment>
<evidence type="ECO:0000256" key="2">
    <source>
        <dbReference type="ARBA" id="ARBA00008420"/>
    </source>
</evidence>
<accession>A0A078LTH0</accession>
<evidence type="ECO:0000256" key="10">
    <source>
        <dbReference type="RuleBase" id="RU363066"/>
    </source>
</evidence>
<sequence>MLPLLATGAEQMIVVVMGVSGSGKTTIGERLAARLECGFSDADQYHGASNKAKMAQGIALTDADREPWLAAMHAAIVERARQGADHVFACSALKRRYRDQLCGNVADVMMVFLHGPAEVLAKRVASRRGHFFDPALLNDQLAVLEPPTADEALAVDIRLTPDEIVERIVQALEARKAENK</sequence>
<dbReference type="GO" id="GO:0046316">
    <property type="term" value="F:gluconokinase activity"/>
    <property type="evidence" value="ECO:0007669"/>
    <property type="project" value="UniProtKB-EC"/>
</dbReference>
<keyword evidence="4 10" id="KW-0808">Transferase</keyword>
<evidence type="ECO:0000256" key="6">
    <source>
        <dbReference type="ARBA" id="ARBA00022777"/>
    </source>
</evidence>
<dbReference type="PRINTS" id="PR01100">
    <property type="entry name" value="SHIKIMTKNASE"/>
</dbReference>
<reference evidence="11 12" key="1">
    <citation type="submission" date="2014-07" db="EMBL/GenBank/DDBJ databases">
        <authorList>
            <person name="Urmite Genomes Urmite Genomes"/>
        </authorList>
    </citation>
    <scope>NUCLEOTIDE SEQUENCE [LARGE SCALE GENOMIC DNA]</scope>
    <source>
        <strain evidence="11 12">20_BN</strain>
    </source>
</reference>
<dbReference type="CDD" id="cd02021">
    <property type="entry name" value="GntK"/>
    <property type="match status" value="1"/>
</dbReference>
<keyword evidence="6 10" id="KW-0418">Kinase</keyword>
<dbReference type="GO" id="GO:0005524">
    <property type="term" value="F:ATP binding"/>
    <property type="evidence" value="ECO:0007669"/>
    <property type="project" value="UniProtKB-KW"/>
</dbReference>
<name>A0A078LTH0_9PSED</name>
<dbReference type="GO" id="GO:0005737">
    <property type="term" value="C:cytoplasm"/>
    <property type="evidence" value="ECO:0007669"/>
    <property type="project" value="TreeGrafter"/>
</dbReference>
<dbReference type="GO" id="GO:0019521">
    <property type="term" value="P:D-gluconate metabolic process"/>
    <property type="evidence" value="ECO:0007669"/>
    <property type="project" value="UniProtKB-KW"/>
</dbReference>
<dbReference type="PANTHER" id="PTHR43442:SF3">
    <property type="entry name" value="GLUCONOKINASE-RELATED"/>
    <property type="match status" value="1"/>
</dbReference>
<dbReference type="eggNOG" id="COG3265">
    <property type="taxonomic scope" value="Bacteria"/>
</dbReference>
<evidence type="ECO:0000256" key="3">
    <source>
        <dbReference type="ARBA" id="ARBA00012054"/>
    </source>
</evidence>
<dbReference type="FunFam" id="3.40.50.300:FF:000522">
    <property type="entry name" value="Gluconokinase"/>
    <property type="match status" value="1"/>
</dbReference>
<organism evidence="11 12">
    <name type="scientific">Pseudomonas saudiphocaensis</name>
    <dbReference type="NCBI Taxonomy" id="1499686"/>
    <lineage>
        <taxon>Bacteria</taxon>
        <taxon>Pseudomonadati</taxon>
        <taxon>Pseudomonadota</taxon>
        <taxon>Gammaproteobacteria</taxon>
        <taxon>Pseudomonadales</taxon>
        <taxon>Pseudomonadaceae</taxon>
        <taxon>Pseudomonas</taxon>
    </lineage>
</organism>
<proteinExistence type="inferred from homology"/>
<dbReference type="HOGENOM" id="CLU_077168_4_1_6"/>
<keyword evidence="7 10" id="KW-0067">ATP-binding</keyword>
<evidence type="ECO:0000256" key="9">
    <source>
        <dbReference type="ARBA" id="ARBA00048090"/>
    </source>
</evidence>
<dbReference type="EMBL" id="CCSF01000001">
    <property type="protein sequence ID" value="CDZ95713.1"/>
    <property type="molecule type" value="Genomic_DNA"/>
</dbReference>
<keyword evidence="12" id="KW-1185">Reference proteome</keyword>
<keyword evidence="5 10" id="KW-0547">Nucleotide-binding</keyword>
<comment type="catalytic activity">
    <reaction evidence="9 10">
        <text>D-gluconate + ATP = 6-phospho-D-gluconate + ADP + H(+)</text>
        <dbReference type="Rhea" id="RHEA:19433"/>
        <dbReference type="ChEBI" id="CHEBI:15378"/>
        <dbReference type="ChEBI" id="CHEBI:18391"/>
        <dbReference type="ChEBI" id="CHEBI:30616"/>
        <dbReference type="ChEBI" id="CHEBI:58759"/>
        <dbReference type="ChEBI" id="CHEBI:456216"/>
        <dbReference type="EC" id="2.7.1.12"/>
    </reaction>
</comment>
<protein>
    <recommendedName>
        <fullName evidence="3 10">Gluconokinase</fullName>
        <ecNumber evidence="3 10">2.7.1.12</ecNumber>
    </recommendedName>
</protein>
<comment type="pathway">
    <text evidence="1">Carbohydrate acid metabolism.</text>
</comment>
<evidence type="ECO:0000256" key="4">
    <source>
        <dbReference type="ARBA" id="ARBA00022679"/>
    </source>
</evidence>
<dbReference type="InterPro" id="IPR006001">
    <property type="entry name" value="Therm_gnt_kin"/>
</dbReference>
<keyword evidence="8" id="KW-0311">Gluconate utilization</keyword>
<dbReference type="NCBIfam" id="TIGR01313">
    <property type="entry name" value="therm_gnt_kin"/>
    <property type="match status" value="1"/>
</dbReference>
<dbReference type="Proteomes" id="UP000053902">
    <property type="component" value="Unassembled WGS sequence"/>
</dbReference>
<dbReference type="EC" id="2.7.1.12" evidence="3 10"/>
<evidence type="ECO:0000256" key="8">
    <source>
        <dbReference type="ARBA" id="ARBA00023064"/>
    </source>
</evidence>
<dbReference type="Gene3D" id="3.40.50.300">
    <property type="entry name" value="P-loop containing nucleotide triphosphate hydrolases"/>
    <property type="match status" value="1"/>
</dbReference>
<evidence type="ECO:0000313" key="12">
    <source>
        <dbReference type="Proteomes" id="UP000053902"/>
    </source>
</evidence>
<dbReference type="AlphaFoldDB" id="A0A078LTH0"/>
<evidence type="ECO:0000256" key="1">
    <source>
        <dbReference type="ARBA" id="ARBA00004761"/>
    </source>
</evidence>
<evidence type="ECO:0000256" key="5">
    <source>
        <dbReference type="ARBA" id="ARBA00022741"/>
    </source>
</evidence>
<dbReference type="STRING" id="1499686.BN1079_03057"/>
<dbReference type="SUPFAM" id="SSF52540">
    <property type="entry name" value="P-loop containing nucleoside triphosphate hydrolases"/>
    <property type="match status" value="1"/>
</dbReference>
<dbReference type="Pfam" id="PF13671">
    <property type="entry name" value="AAA_33"/>
    <property type="match status" value="1"/>
</dbReference>
<evidence type="ECO:0000256" key="7">
    <source>
        <dbReference type="ARBA" id="ARBA00022840"/>
    </source>
</evidence>